<dbReference type="Proteomes" id="UP000195633">
    <property type="component" value="Chromosome"/>
</dbReference>
<protein>
    <recommendedName>
        <fullName evidence="2">Aminoglycoside phosphotransferase domain-containing protein</fullName>
    </recommendedName>
</protein>
<organism evidence="3 4">
    <name type="scientific">Acetobacter ascendens</name>
    <dbReference type="NCBI Taxonomy" id="481146"/>
    <lineage>
        <taxon>Bacteria</taxon>
        <taxon>Pseudomonadati</taxon>
        <taxon>Pseudomonadota</taxon>
        <taxon>Alphaproteobacteria</taxon>
        <taxon>Acetobacterales</taxon>
        <taxon>Acetobacteraceae</taxon>
        <taxon>Acetobacter</taxon>
    </lineage>
</organism>
<comment type="similarity">
    <text evidence="1">Belongs to the pseudomonas-type ThrB family.</text>
</comment>
<reference evidence="3 4" key="1">
    <citation type="submission" date="2017-05" db="EMBL/GenBank/DDBJ databases">
        <title>Genome sequence of Acetobacter pasteurianus subsp. ascendens strain SRCM101447.</title>
        <authorList>
            <person name="Cho S.H."/>
        </authorList>
    </citation>
    <scope>NUCLEOTIDE SEQUENCE [LARGE SCALE GENOMIC DNA]</scope>
    <source>
        <strain evidence="3 4">SRCM101447</strain>
    </source>
</reference>
<name>A0A1Y0V195_9PROT</name>
<accession>A0A1Y0V195</accession>
<evidence type="ECO:0000313" key="3">
    <source>
        <dbReference type="EMBL" id="ARW11544.1"/>
    </source>
</evidence>
<dbReference type="AlphaFoldDB" id="A0A1Y0V195"/>
<dbReference type="Gene3D" id="3.90.1200.10">
    <property type="match status" value="1"/>
</dbReference>
<dbReference type="InterPro" id="IPR011009">
    <property type="entry name" value="Kinase-like_dom_sf"/>
</dbReference>
<dbReference type="PANTHER" id="PTHR21064">
    <property type="entry name" value="AMINOGLYCOSIDE PHOSPHOTRANSFERASE DOMAIN-CONTAINING PROTEIN-RELATED"/>
    <property type="match status" value="1"/>
</dbReference>
<gene>
    <name evidence="3" type="ORF">S101447_02506</name>
</gene>
<dbReference type="SUPFAM" id="SSF56112">
    <property type="entry name" value="Protein kinase-like (PK-like)"/>
    <property type="match status" value="1"/>
</dbReference>
<dbReference type="Pfam" id="PF01636">
    <property type="entry name" value="APH"/>
    <property type="match status" value="1"/>
</dbReference>
<dbReference type="GO" id="GO:0004413">
    <property type="term" value="F:homoserine kinase activity"/>
    <property type="evidence" value="ECO:0007669"/>
    <property type="project" value="TreeGrafter"/>
</dbReference>
<dbReference type="PANTHER" id="PTHR21064:SF6">
    <property type="entry name" value="AMINOGLYCOSIDE PHOSPHOTRANSFERASE DOMAIN-CONTAINING PROTEIN"/>
    <property type="match status" value="1"/>
</dbReference>
<dbReference type="EMBL" id="CP021524">
    <property type="protein sequence ID" value="ARW11544.1"/>
    <property type="molecule type" value="Genomic_DNA"/>
</dbReference>
<feature type="domain" description="Aminoglycoside phosphotransferase" evidence="2">
    <location>
        <begin position="56"/>
        <end position="285"/>
    </location>
</feature>
<evidence type="ECO:0000256" key="1">
    <source>
        <dbReference type="ARBA" id="ARBA00038240"/>
    </source>
</evidence>
<dbReference type="InterPro" id="IPR002575">
    <property type="entry name" value="Aminoglycoside_PTrfase"/>
</dbReference>
<dbReference type="RefSeq" id="WP_087636436.1">
    <property type="nucleotide sequence ID" value="NZ_CP021524.1"/>
</dbReference>
<evidence type="ECO:0000313" key="4">
    <source>
        <dbReference type="Proteomes" id="UP000195633"/>
    </source>
</evidence>
<sequence>MTTEYTHGMGNTLKKADWPDIKEAELEQVLRHFPRAGKLHSIVWRSPRPFSAAARIITEHDILFVKRHSHALRTPHDLKEEHNFIQHLKWQGIPVADLLKTTDDKTIISHDIWTYEVHAIANGLDLYQDRTSWTPFLNTGHAHAAGSMLALVHKASKSYKAPARHTRLLVSDNRLIRQANPLKALAADLPYRPGLANFLREREWEQDINTHLIQPYHANAYPILHTTARLWTHGDWHASNLLWSSSRQDGAVTSVLDFGLAGESSALFDLATAIERNLISWLDMENGKIPLANLDQLDALLDGYTSIMPLSKSELKALASILPIVHTDFALSEIDYFFDLLHDRENATLAYDTYLLGHADWFGTAEGQCLTEHIHIYSNKASQAA</sequence>
<proteinExistence type="inferred from homology"/>
<evidence type="ECO:0000259" key="2">
    <source>
        <dbReference type="Pfam" id="PF01636"/>
    </source>
</evidence>
<dbReference type="InterPro" id="IPR050249">
    <property type="entry name" value="Pseudomonas-type_ThrB"/>
</dbReference>
<dbReference type="GO" id="GO:0009088">
    <property type="term" value="P:threonine biosynthetic process"/>
    <property type="evidence" value="ECO:0007669"/>
    <property type="project" value="TreeGrafter"/>
</dbReference>